<dbReference type="InterPro" id="IPR036615">
    <property type="entry name" value="Mur_ligase_C_dom_sf"/>
</dbReference>
<accession>A0A3B1E8A1</accession>
<dbReference type="InterPro" id="IPR004101">
    <property type="entry name" value="Mur_ligase_C"/>
</dbReference>
<dbReference type="GO" id="GO:0004326">
    <property type="term" value="F:tetrahydrofolylpolyglutamate synthase activity"/>
    <property type="evidence" value="ECO:0007669"/>
    <property type="project" value="UniProtKB-EC"/>
</dbReference>
<dbReference type="Pfam" id="PF02875">
    <property type="entry name" value="Mur_ligase_C"/>
    <property type="match status" value="1"/>
</dbReference>
<dbReference type="AlphaFoldDB" id="A0A3B1E8A1"/>
<evidence type="ECO:0000313" key="2">
    <source>
        <dbReference type="EMBL" id="VAX40967.1"/>
    </source>
</evidence>
<gene>
    <name evidence="2" type="ORF">MNBD_PLANCTO03-2070</name>
</gene>
<dbReference type="Gene3D" id="3.90.190.20">
    <property type="entry name" value="Mur ligase, C-terminal domain"/>
    <property type="match status" value="1"/>
</dbReference>
<evidence type="ECO:0000259" key="1">
    <source>
        <dbReference type="Pfam" id="PF02875"/>
    </source>
</evidence>
<feature type="domain" description="Mur ligase C-terminal" evidence="1">
    <location>
        <begin position="2"/>
        <end position="110"/>
    </location>
</feature>
<dbReference type="EMBL" id="UOGK01000475">
    <property type="protein sequence ID" value="VAX40967.1"/>
    <property type="molecule type" value="Genomic_DNA"/>
</dbReference>
<protein>
    <submittedName>
        <fullName evidence="2">Dihydrofolate synthase @ Folylpolyglutamate synthase</fullName>
        <ecNumber evidence="2">6.3.2.12</ecNumber>
        <ecNumber evidence="2">6.3.2.17</ecNumber>
    </submittedName>
</protein>
<proteinExistence type="predicted"/>
<sequence>MDGAHTAESIHALVRAIGAHIQYDSMVVVFGCAADKNIAGIIDKIGLGADKIIFTKSSTNPRSMDPAKLQRMYVERHGKMAQVAPSLKEAINIAALAVSPGDLILVTGSFYLAGEAKGLLLAKAAEKRAASQVEPKGP</sequence>
<dbReference type="EC" id="6.3.2.17" evidence="2"/>
<dbReference type="EC" id="6.3.2.12" evidence="2"/>
<organism evidence="2">
    <name type="scientific">hydrothermal vent metagenome</name>
    <dbReference type="NCBI Taxonomy" id="652676"/>
    <lineage>
        <taxon>unclassified sequences</taxon>
        <taxon>metagenomes</taxon>
        <taxon>ecological metagenomes</taxon>
    </lineage>
</organism>
<dbReference type="GO" id="GO:0008841">
    <property type="term" value="F:dihydrofolate synthase activity"/>
    <property type="evidence" value="ECO:0007669"/>
    <property type="project" value="UniProtKB-EC"/>
</dbReference>
<dbReference type="SUPFAM" id="SSF53244">
    <property type="entry name" value="MurD-like peptide ligases, peptide-binding domain"/>
    <property type="match status" value="1"/>
</dbReference>
<reference evidence="2" key="1">
    <citation type="submission" date="2018-06" db="EMBL/GenBank/DDBJ databases">
        <authorList>
            <person name="Zhirakovskaya E."/>
        </authorList>
    </citation>
    <scope>NUCLEOTIDE SEQUENCE</scope>
</reference>
<keyword evidence="2" id="KW-0436">Ligase</keyword>
<name>A0A3B1E8A1_9ZZZZ</name>